<feature type="region of interest" description="Disordered" evidence="2">
    <location>
        <begin position="450"/>
        <end position="523"/>
    </location>
</feature>
<feature type="compositionally biased region" description="Acidic residues" evidence="2">
    <location>
        <begin position="474"/>
        <end position="483"/>
    </location>
</feature>
<feature type="region of interest" description="Disordered" evidence="2">
    <location>
        <begin position="924"/>
        <end position="987"/>
    </location>
</feature>
<keyword evidence="5" id="KW-1185">Reference proteome</keyword>
<gene>
    <name evidence="4" type="ORF">EG68_07329</name>
</gene>
<feature type="compositionally biased region" description="Basic and acidic residues" evidence="2">
    <location>
        <begin position="505"/>
        <end position="515"/>
    </location>
</feature>
<dbReference type="Pfam" id="PF08397">
    <property type="entry name" value="IMD"/>
    <property type="match status" value="1"/>
</dbReference>
<feature type="region of interest" description="Disordered" evidence="2">
    <location>
        <begin position="288"/>
        <end position="307"/>
    </location>
</feature>
<organism evidence="4 5">
    <name type="scientific">Paragonimus skrjabini miyazakii</name>
    <dbReference type="NCBI Taxonomy" id="59628"/>
    <lineage>
        <taxon>Eukaryota</taxon>
        <taxon>Metazoa</taxon>
        <taxon>Spiralia</taxon>
        <taxon>Lophotrochozoa</taxon>
        <taxon>Platyhelminthes</taxon>
        <taxon>Trematoda</taxon>
        <taxon>Digenea</taxon>
        <taxon>Plagiorchiida</taxon>
        <taxon>Troglotremata</taxon>
        <taxon>Troglotrematidae</taxon>
        <taxon>Paragonimus</taxon>
    </lineage>
</organism>
<feature type="compositionally biased region" description="Acidic residues" evidence="2">
    <location>
        <begin position="453"/>
        <end position="466"/>
    </location>
</feature>
<dbReference type="Proteomes" id="UP000822476">
    <property type="component" value="Unassembled WGS sequence"/>
</dbReference>
<reference evidence="4" key="1">
    <citation type="submission" date="2019-07" db="EMBL/GenBank/DDBJ databases">
        <title>Annotation for the trematode Paragonimus miyazaki's.</title>
        <authorList>
            <person name="Choi Y.-J."/>
        </authorList>
    </citation>
    <scope>NUCLEOTIDE SEQUENCE</scope>
    <source>
        <strain evidence="4">Japan</strain>
    </source>
</reference>
<feature type="compositionally biased region" description="Low complexity" evidence="2">
    <location>
        <begin position="288"/>
        <end position="301"/>
    </location>
</feature>
<feature type="coiled-coil region" evidence="1">
    <location>
        <begin position="14"/>
        <end position="42"/>
    </location>
</feature>
<name>A0A8S9YY81_9TREM</name>
<feature type="region of interest" description="Disordered" evidence="2">
    <location>
        <begin position="211"/>
        <end position="276"/>
    </location>
</feature>
<dbReference type="InterPro" id="IPR013606">
    <property type="entry name" value="I-BAR_dom"/>
</dbReference>
<dbReference type="GO" id="GO:0007009">
    <property type="term" value="P:plasma membrane organization"/>
    <property type="evidence" value="ECO:0007669"/>
    <property type="project" value="InterPro"/>
</dbReference>
<dbReference type="OrthoDB" id="10061327at2759"/>
<proteinExistence type="predicted"/>
<dbReference type="Gene3D" id="1.20.1270.60">
    <property type="entry name" value="Arfaptin homology (AH) domain/BAR domain"/>
    <property type="match status" value="1"/>
</dbReference>
<dbReference type="AlphaFoldDB" id="A0A8S9YY81"/>
<sequence length="1136" mass="120986">HLITSLATPLSSKLDEWRRTLIQLEKDRARQTKRARADLKRAVSEANRWKKKAAKCGSTVDLGPGIGHGILPSTNSSTGTRANMVAAQMANALREVQLKTEQVEAAEQSAVKGFMLEERGRFCFFLSCLLPILECQQSMLNELSTVDELVQSLTKAVKNPEQLMEDAESVLFRAGRGELSRSSNVKSWYDSDNSSGLIAAATAALFANHDHTRAGSSDTDSGRLTMDANPLERKPDDQLDNCSLSSSTQSQLNADGVGTYHDSNLPGHGNHNSNYRYLSVGDGTSLSLGGVSSHSSSESSGGNPGYGSTRIGLGVHVIPGLTEPPNAFGGSVPFRPFDSTMGYIKSGLGPTYSAGDNPLATSCLLPTTTPHQVDMDESQFRTLCRPGHCRTSSATVLSTGIIMSQQSAQPDPKPHSISTGSPLLTKSEANLIHLPNLSSRPIVDQNWLRDCDNNDEEDEDDDDEEEHTSSAEDGNADEGDEVGDVMSKTQRNQLDPNPVQTPDEEVGKSSSKDSGVDSSTVLYPNQALPPPVYTNLNQLAHAAQRKFSIPQIPSSVTVNGSSHIPAPSSPYRTVVNDRLTPGRHSTENTTLPCSPSVSRFQPNVYDSSAIQSVPHNLMTLASAPTLWSTGPTARRVTTNSPGSSSTGIDPFSVELDELDKLGGATVHLSLVKSFNPVSRAHGSFASLPRLRSPVHHRSSLLTFPKTSTPPPSSLSSPYLSGLSPRSFNCMSLNLAAHLNSGQPSFDLSLCASSSPETLSNSSKFDIQECHLKTISLNTTSLLRKNSHVLPGQANASSVFSFQSAPEHTEPSSPLPVRPLTVSVHGSTVELACRTSPISPTFNAHSRGPPISPKPARLRELLAGELLGTRRRTTQDRPPPPPAPIRRSSMLRSSCSSLSDLESRIPADLRRATLQTSPIFSSCFSGSSNASSLTMASSTTSESQRSANGNRLTSVNHAGRLGYSGDAQLSSEDANRLPVSTSAGPVPTIGQTMSYHPATRPSSVVQTGATAFPSSAPTTVSWYANAGLSQTAGPSVSSEAASLMSELSSQLQQLAIRTVSDSVPTRPVGLDSQPSHADDEFDLPPPPPDSMFNTDTVLSDQSMAEHHTALLSALKQSVVERASRITLQEDSATSRPS</sequence>
<dbReference type="GO" id="GO:0009898">
    <property type="term" value="C:cytoplasmic side of plasma membrane"/>
    <property type="evidence" value="ECO:0007669"/>
    <property type="project" value="TreeGrafter"/>
</dbReference>
<keyword evidence="1" id="KW-0175">Coiled coil</keyword>
<comment type="caution">
    <text evidence="4">The sequence shown here is derived from an EMBL/GenBank/DDBJ whole genome shotgun (WGS) entry which is preliminary data.</text>
</comment>
<dbReference type="InterPro" id="IPR030127">
    <property type="entry name" value="MTSS1/MTSS2"/>
</dbReference>
<dbReference type="EMBL" id="JTDE01003628">
    <property type="protein sequence ID" value="KAF7255837.1"/>
    <property type="molecule type" value="Genomic_DNA"/>
</dbReference>
<accession>A0A8S9YY81</accession>
<dbReference type="GO" id="GO:0030031">
    <property type="term" value="P:cell projection assembly"/>
    <property type="evidence" value="ECO:0007669"/>
    <property type="project" value="TreeGrafter"/>
</dbReference>
<feature type="compositionally biased region" description="Low complexity" evidence="2">
    <location>
        <begin position="924"/>
        <end position="942"/>
    </location>
</feature>
<evidence type="ECO:0000256" key="2">
    <source>
        <dbReference type="SAM" id="MobiDB-lite"/>
    </source>
</evidence>
<protein>
    <recommendedName>
        <fullName evidence="3">IMD domain-containing protein</fullName>
    </recommendedName>
</protein>
<feature type="compositionally biased region" description="Polar residues" evidence="2">
    <location>
        <begin position="487"/>
        <end position="500"/>
    </location>
</feature>
<evidence type="ECO:0000313" key="4">
    <source>
        <dbReference type="EMBL" id="KAF7255837.1"/>
    </source>
</evidence>
<evidence type="ECO:0000259" key="3">
    <source>
        <dbReference type="Pfam" id="PF08397"/>
    </source>
</evidence>
<dbReference type="PANTHER" id="PTHR15708:SF4">
    <property type="entry name" value="FI21477P1-RELATED"/>
    <property type="match status" value="1"/>
</dbReference>
<dbReference type="GO" id="GO:0015629">
    <property type="term" value="C:actin cytoskeleton"/>
    <property type="evidence" value="ECO:0007669"/>
    <property type="project" value="TreeGrafter"/>
</dbReference>
<feature type="compositionally biased region" description="Polar residues" evidence="2">
    <location>
        <begin position="240"/>
        <end position="253"/>
    </location>
</feature>
<feature type="compositionally biased region" description="Polar residues" evidence="2">
    <location>
        <begin position="966"/>
        <end position="987"/>
    </location>
</feature>
<dbReference type="GO" id="GO:0005543">
    <property type="term" value="F:phospholipid binding"/>
    <property type="evidence" value="ECO:0007669"/>
    <property type="project" value="TreeGrafter"/>
</dbReference>
<dbReference type="InterPro" id="IPR027267">
    <property type="entry name" value="AH/BAR_dom_sf"/>
</dbReference>
<feature type="domain" description="IMD" evidence="3">
    <location>
        <begin position="2"/>
        <end position="161"/>
    </location>
</feature>
<evidence type="ECO:0000313" key="5">
    <source>
        <dbReference type="Proteomes" id="UP000822476"/>
    </source>
</evidence>
<feature type="compositionally biased region" description="Polar residues" evidence="2">
    <location>
        <begin position="943"/>
        <end position="955"/>
    </location>
</feature>
<evidence type="ECO:0000256" key="1">
    <source>
        <dbReference type="SAM" id="Coils"/>
    </source>
</evidence>
<feature type="compositionally biased region" description="Low complexity" evidence="2">
    <location>
        <begin position="884"/>
        <end position="899"/>
    </location>
</feature>
<feature type="non-terminal residue" evidence="4">
    <location>
        <position position="1136"/>
    </location>
</feature>
<feature type="region of interest" description="Disordered" evidence="2">
    <location>
        <begin position="865"/>
        <end position="899"/>
    </location>
</feature>
<dbReference type="PANTHER" id="PTHR15708">
    <property type="entry name" value="ACTIN BUNDLING/MISSING IN METASTASIS-RELATED"/>
    <property type="match status" value="1"/>
</dbReference>
<feature type="region of interest" description="Disordered" evidence="2">
    <location>
        <begin position="1061"/>
        <end position="1094"/>
    </location>
</feature>
<dbReference type="SUPFAM" id="SSF103657">
    <property type="entry name" value="BAR/IMD domain-like"/>
    <property type="match status" value="1"/>
</dbReference>
<dbReference type="GO" id="GO:0003779">
    <property type="term" value="F:actin binding"/>
    <property type="evidence" value="ECO:0007669"/>
    <property type="project" value="InterPro"/>
</dbReference>